<name>A0A329RXM4_9STRA</name>
<evidence type="ECO:0000313" key="1">
    <source>
        <dbReference type="EMBL" id="KAG2975076.1"/>
    </source>
</evidence>
<evidence type="ECO:0000313" key="5">
    <source>
        <dbReference type="Proteomes" id="UP000251314"/>
    </source>
</evidence>
<evidence type="ECO:0000313" key="4">
    <source>
        <dbReference type="EMBL" id="RAW29311.1"/>
    </source>
</evidence>
<dbReference type="Proteomes" id="UP000697107">
    <property type="component" value="Unassembled WGS sequence"/>
</dbReference>
<reference evidence="3" key="3">
    <citation type="submission" date="2021-01" db="EMBL/GenBank/DDBJ databases">
        <title>Phytophthora aleatoria, a newly-described species from Pinus radiata is distinct from Phytophthora cactorum isolates based on comparative genomics.</title>
        <authorList>
            <person name="Mcdougal R."/>
            <person name="Panda P."/>
            <person name="Williams N."/>
            <person name="Studholme D.J."/>
        </authorList>
    </citation>
    <scope>NUCLEOTIDE SEQUENCE</scope>
    <source>
        <strain evidence="3">NZFS 3830</strain>
    </source>
</reference>
<reference evidence="2" key="2">
    <citation type="submission" date="2018-05" db="EMBL/GenBank/DDBJ databases">
        <title>Effector identification in a new, highly contiguous assembly of the strawberry crown rot pathogen Phytophthora cactorum.</title>
        <authorList>
            <person name="Armitage A.D."/>
            <person name="Nellist C.F."/>
            <person name="Bates H."/>
            <person name="Vickerstaff R.J."/>
            <person name="Harrison R.J."/>
        </authorList>
    </citation>
    <scope>NUCLEOTIDE SEQUENCE</scope>
    <source>
        <strain evidence="1">P415</strain>
        <strain evidence="2">P421</strain>
    </source>
</reference>
<keyword evidence="5" id="KW-1185">Reference proteome</keyword>
<gene>
    <name evidence="3" type="ORF">JG687_00016053</name>
    <name evidence="4" type="ORF">PC110_g14326</name>
    <name evidence="1" type="ORF">PC118_g14154</name>
    <name evidence="2" type="ORF">PC129_g20536</name>
</gene>
<evidence type="ECO:0000313" key="3">
    <source>
        <dbReference type="EMBL" id="KAG6947519.1"/>
    </source>
</evidence>
<reference evidence="4 5" key="1">
    <citation type="submission" date="2018-01" db="EMBL/GenBank/DDBJ databases">
        <title>Draft genome of the strawberry crown rot pathogen Phytophthora cactorum.</title>
        <authorList>
            <person name="Armitage A.D."/>
            <person name="Lysoe E."/>
            <person name="Nellist C.F."/>
            <person name="Harrison R.J."/>
            <person name="Brurberg M.B."/>
        </authorList>
    </citation>
    <scope>NUCLEOTIDE SEQUENCE [LARGE SCALE GENOMIC DNA]</scope>
    <source>
        <strain evidence="4 5">10300</strain>
    </source>
</reference>
<comment type="caution">
    <text evidence="4">The sequence shown here is derived from an EMBL/GenBank/DDBJ whole genome shotgun (WGS) entry which is preliminary data.</text>
</comment>
<dbReference type="AlphaFoldDB" id="A0A329RXM4"/>
<accession>A0A329RXM4</accession>
<dbReference type="OrthoDB" id="91108at2759"/>
<sequence>MTLSETRAVNAWEVIGVLTKLHYLDKIDQVAFVFIVPRDLFHSFKQQSIVSAKVFTSTWVDSITAFDRDTRETLSNYDVTSFAQLAEAVNPYKRGEIRLLEVNDRCAWDNAVRCWEMHAKAVTRNSAIEKILQFVCAI</sequence>
<dbReference type="Proteomes" id="UP000760860">
    <property type="component" value="Unassembled WGS sequence"/>
</dbReference>
<proteinExistence type="predicted"/>
<evidence type="ECO:0000313" key="2">
    <source>
        <dbReference type="EMBL" id="KAG3208436.1"/>
    </source>
</evidence>
<dbReference type="Proteomes" id="UP000251314">
    <property type="component" value="Unassembled WGS sequence"/>
</dbReference>
<dbReference type="VEuPathDB" id="FungiDB:PC110_g14326"/>
<organism evidence="4 5">
    <name type="scientific">Phytophthora cactorum</name>
    <dbReference type="NCBI Taxonomy" id="29920"/>
    <lineage>
        <taxon>Eukaryota</taxon>
        <taxon>Sar</taxon>
        <taxon>Stramenopiles</taxon>
        <taxon>Oomycota</taxon>
        <taxon>Peronosporomycetes</taxon>
        <taxon>Peronosporales</taxon>
        <taxon>Peronosporaceae</taxon>
        <taxon>Phytophthora</taxon>
    </lineage>
</organism>
<dbReference type="EMBL" id="RCMV01001476">
    <property type="protein sequence ID" value="KAG3208436.1"/>
    <property type="molecule type" value="Genomic_DNA"/>
</dbReference>
<dbReference type="EMBL" id="JAENGZ010001536">
    <property type="protein sequence ID" value="KAG6947519.1"/>
    <property type="molecule type" value="Genomic_DNA"/>
</dbReference>
<dbReference type="Proteomes" id="UP000688947">
    <property type="component" value="Unassembled WGS sequence"/>
</dbReference>
<protein>
    <submittedName>
        <fullName evidence="4">Uncharacterized protein</fullName>
    </submittedName>
</protein>
<dbReference type="EMBL" id="MJFZ01000435">
    <property type="protein sequence ID" value="RAW29311.1"/>
    <property type="molecule type" value="Genomic_DNA"/>
</dbReference>
<dbReference type="EMBL" id="RCML01000507">
    <property type="protein sequence ID" value="KAG2975076.1"/>
    <property type="molecule type" value="Genomic_DNA"/>
</dbReference>